<evidence type="ECO:0000313" key="8">
    <source>
        <dbReference type="EnsemblMetazoa" id="OVOC5333.1"/>
    </source>
</evidence>
<feature type="domain" description="Homeobox" evidence="7">
    <location>
        <begin position="49"/>
        <end position="109"/>
    </location>
</feature>
<dbReference type="GO" id="GO:0000977">
    <property type="term" value="F:RNA polymerase II transcription regulatory region sequence-specific DNA binding"/>
    <property type="evidence" value="ECO:0007669"/>
    <property type="project" value="TreeGrafter"/>
</dbReference>
<keyword evidence="9" id="KW-1185">Reference proteome</keyword>
<reference evidence="9" key="1">
    <citation type="submission" date="2013-10" db="EMBL/GenBank/DDBJ databases">
        <title>Genome sequencing of Onchocerca volvulus.</title>
        <authorList>
            <person name="Cotton J."/>
            <person name="Tsai J."/>
            <person name="Stanley E."/>
            <person name="Tracey A."/>
            <person name="Holroyd N."/>
            <person name="Lustigman S."/>
            <person name="Berriman M."/>
        </authorList>
    </citation>
    <scope>NUCLEOTIDE SEQUENCE</scope>
</reference>
<evidence type="ECO:0000256" key="1">
    <source>
        <dbReference type="ARBA" id="ARBA00004123"/>
    </source>
</evidence>
<dbReference type="SUPFAM" id="SSF46689">
    <property type="entry name" value="Homeodomain-like"/>
    <property type="match status" value="1"/>
</dbReference>
<evidence type="ECO:0000256" key="3">
    <source>
        <dbReference type="ARBA" id="ARBA00023155"/>
    </source>
</evidence>
<dbReference type="InterPro" id="IPR009057">
    <property type="entry name" value="Homeodomain-like_sf"/>
</dbReference>
<dbReference type="Pfam" id="PF00046">
    <property type="entry name" value="Homeodomain"/>
    <property type="match status" value="1"/>
</dbReference>
<evidence type="ECO:0000259" key="7">
    <source>
        <dbReference type="PROSITE" id="PS50071"/>
    </source>
</evidence>
<evidence type="ECO:0000256" key="2">
    <source>
        <dbReference type="ARBA" id="ARBA00023125"/>
    </source>
</evidence>
<dbReference type="GO" id="GO:0005634">
    <property type="term" value="C:nucleus"/>
    <property type="evidence" value="ECO:0007669"/>
    <property type="project" value="UniProtKB-SubCell"/>
</dbReference>
<proteinExistence type="predicted"/>
<protein>
    <submittedName>
        <fullName evidence="8">Homeobox domain-containing protein</fullName>
    </submittedName>
</protein>
<keyword evidence="3 5" id="KW-0371">Homeobox</keyword>
<dbReference type="SMART" id="SM00389">
    <property type="entry name" value="HOX"/>
    <property type="match status" value="1"/>
</dbReference>
<dbReference type="GO" id="GO:0000981">
    <property type="term" value="F:DNA-binding transcription factor activity, RNA polymerase II-specific"/>
    <property type="evidence" value="ECO:0007669"/>
    <property type="project" value="InterPro"/>
</dbReference>
<dbReference type="AlphaFoldDB" id="A0A8R1TU76"/>
<dbReference type="InterPro" id="IPR050649">
    <property type="entry name" value="Paired_Homeobox_TFs"/>
</dbReference>
<accession>A0A8R1TU76</accession>
<dbReference type="PANTHER" id="PTHR24329:SF543">
    <property type="entry name" value="FI01017P-RELATED"/>
    <property type="match status" value="1"/>
</dbReference>
<dbReference type="EnsemblMetazoa" id="OVOC5333.1">
    <property type="protein sequence ID" value="OVOC5333.1"/>
    <property type="gene ID" value="WBGene00242142"/>
</dbReference>
<feature type="DNA-binding region" description="Homeobox" evidence="5">
    <location>
        <begin position="51"/>
        <end position="110"/>
    </location>
</feature>
<dbReference type="Gene3D" id="1.10.10.60">
    <property type="entry name" value="Homeodomain-like"/>
    <property type="match status" value="1"/>
</dbReference>
<evidence type="ECO:0000256" key="5">
    <source>
        <dbReference type="PROSITE-ProRule" id="PRU00108"/>
    </source>
</evidence>
<keyword evidence="2 5" id="KW-0238">DNA-binding</keyword>
<evidence type="ECO:0000256" key="4">
    <source>
        <dbReference type="ARBA" id="ARBA00023242"/>
    </source>
</evidence>
<comment type="subcellular location">
    <subcellularLocation>
        <location evidence="1 5 6">Nucleus</location>
    </subcellularLocation>
</comment>
<evidence type="ECO:0000256" key="6">
    <source>
        <dbReference type="RuleBase" id="RU000682"/>
    </source>
</evidence>
<dbReference type="PANTHER" id="PTHR24329">
    <property type="entry name" value="HOMEOBOX PROTEIN ARISTALESS"/>
    <property type="match status" value="1"/>
</dbReference>
<dbReference type="PROSITE" id="PS50071">
    <property type="entry name" value="HOMEOBOX_2"/>
    <property type="match status" value="1"/>
</dbReference>
<dbReference type="PROSITE" id="PS00027">
    <property type="entry name" value="HOMEOBOX_1"/>
    <property type="match status" value="1"/>
</dbReference>
<dbReference type="InterPro" id="IPR017970">
    <property type="entry name" value="Homeobox_CS"/>
</dbReference>
<reference evidence="8" key="2">
    <citation type="submission" date="2022-06" db="UniProtKB">
        <authorList>
            <consortium name="EnsemblMetazoa"/>
        </authorList>
    </citation>
    <scope>IDENTIFICATION</scope>
</reference>
<organism evidence="8 9">
    <name type="scientific">Onchocerca volvulus</name>
    <dbReference type="NCBI Taxonomy" id="6282"/>
    <lineage>
        <taxon>Eukaryota</taxon>
        <taxon>Metazoa</taxon>
        <taxon>Ecdysozoa</taxon>
        <taxon>Nematoda</taxon>
        <taxon>Chromadorea</taxon>
        <taxon>Rhabditida</taxon>
        <taxon>Spirurina</taxon>
        <taxon>Spiruromorpha</taxon>
        <taxon>Filarioidea</taxon>
        <taxon>Onchocercidae</taxon>
        <taxon>Onchocerca</taxon>
    </lineage>
</organism>
<dbReference type="CDD" id="cd00086">
    <property type="entry name" value="homeodomain"/>
    <property type="match status" value="1"/>
</dbReference>
<name>A0A8R1TU76_ONCVO</name>
<evidence type="ECO:0000313" key="9">
    <source>
        <dbReference type="Proteomes" id="UP000024404"/>
    </source>
</evidence>
<keyword evidence="4 5" id="KW-0539">Nucleus</keyword>
<sequence>MRVELLELPFLPYNFLSTTITTTATITTTTTTTTTNCEAVFEKKDARNSRLPRRRTAFTDEQLSQLENAFQRCQYPKIDVRMKLASETQLPETRIQVWFKNRRAKHRKKLRNIANPEITPNTVTPKFNAIITWRPNGTLIFVTSAREAVTCNNHFPNMIANCL</sequence>
<dbReference type="Proteomes" id="UP000024404">
    <property type="component" value="Unassembled WGS sequence"/>
</dbReference>
<dbReference type="InterPro" id="IPR001356">
    <property type="entry name" value="HD"/>
</dbReference>
<dbReference type="EMBL" id="CMVM020000154">
    <property type="status" value="NOT_ANNOTATED_CDS"/>
    <property type="molecule type" value="Genomic_DNA"/>
</dbReference>